<dbReference type="EMBL" id="JAFREP010000005">
    <property type="protein sequence ID" value="MBO1318344.1"/>
    <property type="molecule type" value="Genomic_DNA"/>
</dbReference>
<reference evidence="4" key="1">
    <citation type="submission" date="2021-03" db="EMBL/GenBank/DDBJ databases">
        <authorList>
            <person name="Wang G."/>
        </authorList>
    </citation>
    <scope>NUCLEOTIDE SEQUENCE</scope>
    <source>
        <strain evidence="4">KCTC 12899</strain>
    </source>
</reference>
<dbReference type="SUPFAM" id="SSF52172">
    <property type="entry name" value="CheY-like"/>
    <property type="match status" value="1"/>
</dbReference>
<dbReference type="RefSeq" id="WP_207858055.1">
    <property type="nucleotide sequence ID" value="NZ_JAFREP010000005.1"/>
</dbReference>
<dbReference type="Pfam" id="PF00072">
    <property type="entry name" value="Response_reg"/>
    <property type="match status" value="1"/>
</dbReference>
<dbReference type="CDD" id="cd17546">
    <property type="entry name" value="REC_hyHK_CKI1_RcsC-like"/>
    <property type="match status" value="1"/>
</dbReference>
<accession>A0A8J7U324</accession>
<feature type="modified residue" description="4-aspartylphosphate" evidence="2">
    <location>
        <position position="56"/>
    </location>
</feature>
<dbReference type="AlphaFoldDB" id="A0A8J7U324"/>
<evidence type="ECO:0000259" key="3">
    <source>
        <dbReference type="PROSITE" id="PS50110"/>
    </source>
</evidence>
<dbReference type="PROSITE" id="PS50110">
    <property type="entry name" value="RESPONSE_REGULATORY"/>
    <property type="match status" value="1"/>
</dbReference>
<keyword evidence="5" id="KW-1185">Reference proteome</keyword>
<dbReference type="InterPro" id="IPR050595">
    <property type="entry name" value="Bact_response_regulator"/>
</dbReference>
<keyword evidence="1 2" id="KW-0597">Phosphoprotein</keyword>
<evidence type="ECO:0000313" key="5">
    <source>
        <dbReference type="Proteomes" id="UP000664417"/>
    </source>
</evidence>
<dbReference type="PANTHER" id="PTHR44591:SF3">
    <property type="entry name" value="RESPONSE REGULATORY DOMAIN-CONTAINING PROTEIN"/>
    <property type="match status" value="1"/>
</dbReference>
<protein>
    <submittedName>
        <fullName evidence="4">Response regulator</fullName>
    </submittedName>
</protein>
<dbReference type="SMART" id="SM00448">
    <property type="entry name" value="REC"/>
    <property type="match status" value="1"/>
</dbReference>
<dbReference type="InterPro" id="IPR011006">
    <property type="entry name" value="CheY-like_superfamily"/>
</dbReference>
<evidence type="ECO:0000256" key="1">
    <source>
        <dbReference type="ARBA" id="ARBA00022553"/>
    </source>
</evidence>
<name>A0A8J7U324_9BACT</name>
<proteinExistence type="predicted"/>
<evidence type="ECO:0000313" key="4">
    <source>
        <dbReference type="EMBL" id="MBO1318344.1"/>
    </source>
</evidence>
<dbReference type="PANTHER" id="PTHR44591">
    <property type="entry name" value="STRESS RESPONSE REGULATOR PROTEIN 1"/>
    <property type="match status" value="1"/>
</dbReference>
<dbReference type="Gene3D" id="3.40.50.2300">
    <property type="match status" value="1"/>
</dbReference>
<feature type="domain" description="Response regulatory" evidence="3">
    <location>
        <begin position="4"/>
        <end position="123"/>
    </location>
</feature>
<organism evidence="4 5">
    <name type="scientific">Acanthopleuribacter pedis</name>
    <dbReference type="NCBI Taxonomy" id="442870"/>
    <lineage>
        <taxon>Bacteria</taxon>
        <taxon>Pseudomonadati</taxon>
        <taxon>Acidobacteriota</taxon>
        <taxon>Holophagae</taxon>
        <taxon>Acanthopleuribacterales</taxon>
        <taxon>Acanthopleuribacteraceae</taxon>
        <taxon>Acanthopleuribacter</taxon>
    </lineage>
</organism>
<sequence>MTKRVLIVDDSLAARMIIRQYLEIVGCAGAEFTEAKHGGEALEALKQHPYDLIVTDMNMPVMDGYQFIRRLKASPKFNTIPVIIISSAANKDNRETFMKYGANFVVSKPISPATLNKAVKETRVFED</sequence>
<gene>
    <name evidence="4" type="ORF">J3U88_07750</name>
</gene>
<dbReference type="Proteomes" id="UP000664417">
    <property type="component" value="Unassembled WGS sequence"/>
</dbReference>
<dbReference type="InterPro" id="IPR001789">
    <property type="entry name" value="Sig_transdc_resp-reg_receiver"/>
</dbReference>
<evidence type="ECO:0000256" key="2">
    <source>
        <dbReference type="PROSITE-ProRule" id="PRU00169"/>
    </source>
</evidence>
<comment type="caution">
    <text evidence="4">The sequence shown here is derived from an EMBL/GenBank/DDBJ whole genome shotgun (WGS) entry which is preliminary data.</text>
</comment>
<dbReference type="GO" id="GO:0000160">
    <property type="term" value="P:phosphorelay signal transduction system"/>
    <property type="evidence" value="ECO:0007669"/>
    <property type="project" value="InterPro"/>
</dbReference>